<proteinExistence type="predicted"/>
<reference evidence="2 3" key="1">
    <citation type="journal article" date="2019" name="Int. J. Syst. Evol. Microbiol.">
        <title>The Draft Whole-Genome Sequence of the Antibiotic Producer Empedobacter haloabium ATCC 31962 Provides Indications for Its Taxonomic Reclassification.</title>
        <authorList>
            <person name="Miess H."/>
            <person name="Arlt P."/>
            <person name="Apel A.K."/>
            <person name="Weber T."/>
            <person name="Nieselt K."/>
            <person name="Hanssen F."/>
            <person name="Czemmel S."/>
            <person name="Nahnsen S."/>
            <person name="Gross H."/>
        </authorList>
    </citation>
    <scope>NUCLEOTIDE SEQUENCE [LARGE SCALE GENOMIC DNA]</scope>
    <source>
        <strain evidence="2 3">ATCC 31962</strain>
    </source>
</reference>
<keyword evidence="3" id="KW-1185">Reference proteome</keyword>
<evidence type="ECO:0000313" key="2">
    <source>
        <dbReference type="EMBL" id="WUR14588.1"/>
    </source>
</evidence>
<sequence length="181" mass="18719">MANRAGSAGASNVGTSGNSLEGNGARSYDAQDKAMEPDKSGGTWQDRRQDRRQEQRQQRDDTGRTSGNSASTGTTGSSATRTDDRMPGGAKGDTQMSWRGTVLAIEPLSRQEAHTGIGISGAPGAAAAGGVVPGTGAAMGTVYRVTLRTDDGGSQAVIVENAPTYRIGDSVTYRNGIIQRQ</sequence>
<dbReference type="EMBL" id="CP136508">
    <property type="protein sequence ID" value="WUR14588.1"/>
    <property type="molecule type" value="Genomic_DNA"/>
</dbReference>
<evidence type="ECO:0000313" key="3">
    <source>
        <dbReference type="Proteomes" id="UP000321323"/>
    </source>
</evidence>
<feature type="compositionally biased region" description="Basic and acidic residues" evidence="1">
    <location>
        <begin position="29"/>
        <end position="63"/>
    </location>
</feature>
<feature type="region of interest" description="Disordered" evidence="1">
    <location>
        <begin position="1"/>
        <end position="95"/>
    </location>
</feature>
<gene>
    <name evidence="2" type="ORF">E7V67_005645</name>
</gene>
<accession>A0ABZ1UPJ5</accession>
<dbReference type="Proteomes" id="UP000321323">
    <property type="component" value="Chromosome"/>
</dbReference>
<feature type="compositionally biased region" description="Polar residues" evidence="1">
    <location>
        <begin position="9"/>
        <end position="21"/>
    </location>
</feature>
<feature type="compositionally biased region" description="Low complexity" evidence="1">
    <location>
        <begin position="64"/>
        <end position="80"/>
    </location>
</feature>
<protein>
    <recommendedName>
        <fullName evidence="4">DUF3005 domain-containing protein</fullName>
    </recommendedName>
</protein>
<evidence type="ECO:0000256" key="1">
    <source>
        <dbReference type="SAM" id="MobiDB-lite"/>
    </source>
</evidence>
<evidence type="ECO:0008006" key="4">
    <source>
        <dbReference type="Google" id="ProtNLM"/>
    </source>
</evidence>
<name>A0ABZ1UPJ5_9BURK</name>
<organism evidence="2 3">
    <name type="scientific">[Empedobacter] haloabium</name>
    <dbReference type="NCBI Taxonomy" id="592317"/>
    <lineage>
        <taxon>Bacteria</taxon>
        <taxon>Pseudomonadati</taxon>
        <taxon>Pseudomonadota</taxon>
        <taxon>Betaproteobacteria</taxon>
        <taxon>Burkholderiales</taxon>
        <taxon>Oxalobacteraceae</taxon>
        <taxon>Telluria group</taxon>
        <taxon>Telluria group incertae sedis</taxon>
    </lineage>
</organism>